<evidence type="ECO:0000313" key="3">
    <source>
        <dbReference type="Proteomes" id="UP000019462"/>
    </source>
</evidence>
<reference evidence="2 3" key="1">
    <citation type="journal article" date="2014" name="Genome Announc.">
        <title>Genome sequence of the basidiomycetous fungus Pseudozyma aphidis DSM70725, an efficient producer of biosurfactant mannosylerythritol lipids.</title>
        <authorList>
            <person name="Lorenz S."/>
            <person name="Guenther M."/>
            <person name="Grumaz C."/>
            <person name="Rupp S."/>
            <person name="Zibek S."/>
            <person name="Sohn K."/>
        </authorList>
    </citation>
    <scope>NUCLEOTIDE SEQUENCE [LARGE SCALE GENOMIC DNA]</scope>
    <source>
        <strain evidence="3">ATCC 32657 / CBS 517.83 / DSM 70725 / JCM 10318 / NBRC 10182 / NRRL Y-7954 / St-0401</strain>
    </source>
</reference>
<protein>
    <submittedName>
        <fullName evidence="2">Uncharacterized protein</fullName>
    </submittedName>
</protein>
<proteinExistence type="predicted"/>
<evidence type="ECO:0000256" key="1">
    <source>
        <dbReference type="SAM" id="MobiDB-lite"/>
    </source>
</evidence>
<evidence type="ECO:0000313" key="2">
    <source>
        <dbReference type="EMBL" id="ETS62916.1"/>
    </source>
</evidence>
<dbReference type="HOGENOM" id="CLU_1428536_0_0_1"/>
<gene>
    <name evidence="2" type="ORF">PaG_02682</name>
</gene>
<dbReference type="AlphaFoldDB" id="W3VQ54"/>
<dbReference type="EMBL" id="AWNI01000009">
    <property type="protein sequence ID" value="ETS62916.1"/>
    <property type="molecule type" value="Genomic_DNA"/>
</dbReference>
<comment type="caution">
    <text evidence="2">The sequence shown here is derived from an EMBL/GenBank/DDBJ whole genome shotgun (WGS) entry which is preliminary data.</text>
</comment>
<keyword evidence="3" id="KW-1185">Reference proteome</keyword>
<dbReference type="Proteomes" id="UP000019462">
    <property type="component" value="Unassembled WGS sequence"/>
</dbReference>
<name>W3VQ54_MOEAP</name>
<feature type="region of interest" description="Disordered" evidence="1">
    <location>
        <begin position="139"/>
        <end position="164"/>
    </location>
</feature>
<sequence>MAVLSHTSRPQRHKYCSLLPGRISSQLYLPSELGIVWNKALSTTREEFGEASTILRIADARYVGAFGSTTIAVHADAGIDLAMHHAGSSLHLYESRHDASQPRCRRVPAALLQASASTCSAAPRRPSEDATAFSEVRALQARQQDDDPRSFELSSNARPGRTPPCVAFGASGRPYPGPVCPWLAPMDHRR</sequence>
<accession>W3VQ54</accession>
<organism evidence="2 3">
    <name type="scientific">Moesziomyces aphidis</name>
    <name type="common">Pseudozyma aphidis</name>
    <dbReference type="NCBI Taxonomy" id="84754"/>
    <lineage>
        <taxon>Eukaryota</taxon>
        <taxon>Fungi</taxon>
        <taxon>Dikarya</taxon>
        <taxon>Basidiomycota</taxon>
        <taxon>Ustilaginomycotina</taxon>
        <taxon>Ustilaginomycetes</taxon>
        <taxon>Ustilaginales</taxon>
        <taxon>Ustilaginaceae</taxon>
        <taxon>Moesziomyces</taxon>
    </lineage>
</organism>